<dbReference type="GO" id="GO:0004803">
    <property type="term" value="F:transposase activity"/>
    <property type="evidence" value="ECO:0007669"/>
    <property type="project" value="InterPro"/>
</dbReference>
<proteinExistence type="predicted"/>
<dbReference type="GO" id="GO:0006313">
    <property type="term" value="P:DNA transposition"/>
    <property type="evidence" value="ECO:0007669"/>
    <property type="project" value="InterPro"/>
</dbReference>
<reference evidence="3" key="2">
    <citation type="submission" date="2016-10" db="EMBL/GenBank/DDBJ databases">
        <authorList>
            <person name="de Groot N.N."/>
        </authorList>
    </citation>
    <scope>NUCLEOTIDE SEQUENCE [LARGE SCALE GENOMIC DNA]</scope>
    <source>
        <strain evidence="3">Gh-105</strain>
    </source>
</reference>
<accession>A0A1I2RSQ4</accession>
<dbReference type="Pfam" id="PF01609">
    <property type="entry name" value="DDE_Tnp_1"/>
    <property type="match status" value="1"/>
</dbReference>
<reference evidence="5" key="1">
    <citation type="submission" date="2016-10" db="EMBL/GenBank/DDBJ databases">
        <authorList>
            <person name="Varghese N."/>
            <person name="Submissions S."/>
        </authorList>
    </citation>
    <scope>NUCLEOTIDE SEQUENCE [LARGE SCALE GENOMIC DNA]</scope>
    <source>
        <strain evidence="5">Gh-105</strain>
    </source>
</reference>
<dbReference type="InterPro" id="IPR002559">
    <property type="entry name" value="Transposase_11"/>
</dbReference>
<dbReference type="AlphaFoldDB" id="A0A1I2RSQ4"/>
<name>A0A1I2RSQ4_9HYPH</name>
<dbReference type="EMBL" id="FOPM01000003">
    <property type="protein sequence ID" value="SFG41647.1"/>
    <property type="molecule type" value="Genomic_DNA"/>
</dbReference>
<dbReference type="STRING" id="582675.SAMN05192565_1031"/>
<dbReference type="PANTHER" id="PTHR30007:SF1">
    <property type="entry name" value="BLR1914 PROTEIN"/>
    <property type="match status" value="1"/>
</dbReference>
<keyword evidence="5" id="KW-1185">Reference proteome</keyword>
<evidence type="ECO:0000256" key="1">
    <source>
        <dbReference type="SAM" id="MobiDB-lite"/>
    </source>
</evidence>
<sequence length="167" mass="19089">MPGQRVCPGQKRGPATGPNPTDRGKPGTKRHLVTDARGTPLGFCLSGANRHDTVMMAATLDAIPSVRSGRRGRPRRRPDKLHADKAYDARPRRQECRARGIVPRIARRGIESSEKLGRHRWVVERTHAWFNRFRRLPIRYERRADIYEAFTSLAASLITLNQIRRFC</sequence>
<evidence type="ECO:0000313" key="5">
    <source>
        <dbReference type="Proteomes" id="UP000199229"/>
    </source>
</evidence>
<organism evidence="3 5">
    <name type="scientific">Methylobacterium gossipiicola</name>
    <dbReference type="NCBI Taxonomy" id="582675"/>
    <lineage>
        <taxon>Bacteria</taxon>
        <taxon>Pseudomonadati</taxon>
        <taxon>Pseudomonadota</taxon>
        <taxon>Alphaproteobacteria</taxon>
        <taxon>Hyphomicrobiales</taxon>
        <taxon>Methylobacteriaceae</taxon>
        <taxon>Methylobacterium</taxon>
    </lineage>
</organism>
<dbReference type="Proteomes" id="UP000199229">
    <property type="component" value="Unassembled WGS sequence"/>
</dbReference>
<feature type="domain" description="Transposase IS4-like" evidence="2">
    <location>
        <begin position="17"/>
        <end position="157"/>
    </location>
</feature>
<dbReference type="PANTHER" id="PTHR30007">
    <property type="entry name" value="PHP DOMAIN PROTEIN"/>
    <property type="match status" value="1"/>
</dbReference>
<gene>
    <name evidence="3" type="ORF">SAMN05192565_1031</name>
    <name evidence="4" type="ORF">SAMN05192565_109150</name>
</gene>
<evidence type="ECO:0000313" key="3">
    <source>
        <dbReference type="EMBL" id="SFG41647.1"/>
    </source>
</evidence>
<evidence type="ECO:0000313" key="4">
    <source>
        <dbReference type="EMBL" id="SFG74416.1"/>
    </source>
</evidence>
<protein>
    <submittedName>
        <fullName evidence="3">Transposase DDE domain-containing protein</fullName>
    </submittedName>
</protein>
<feature type="compositionally biased region" description="Basic residues" evidence="1">
    <location>
        <begin position="68"/>
        <end position="79"/>
    </location>
</feature>
<feature type="region of interest" description="Disordered" evidence="1">
    <location>
        <begin position="65"/>
        <end position="84"/>
    </location>
</feature>
<feature type="region of interest" description="Disordered" evidence="1">
    <location>
        <begin position="1"/>
        <end position="34"/>
    </location>
</feature>
<dbReference type="EMBL" id="FOPM01000009">
    <property type="protein sequence ID" value="SFG74416.1"/>
    <property type="molecule type" value="Genomic_DNA"/>
</dbReference>
<dbReference type="NCBIfam" id="NF033580">
    <property type="entry name" value="transpos_IS5_3"/>
    <property type="match status" value="1"/>
</dbReference>
<dbReference type="GO" id="GO:0003677">
    <property type="term" value="F:DNA binding"/>
    <property type="evidence" value="ECO:0007669"/>
    <property type="project" value="InterPro"/>
</dbReference>
<evidence type="ECO:0000259" key="2">
    <source>
        <dbReference type="Pfam" id="PF01609"/>
    </source>
</evidence>